<sequence>MSLIVATAIAVKDNLPYFLVEKTKDQTYRFFTTKMHRHNNDTSLGAVLRGLKSLGPVDFDDWRLGELTSVSGGDSLMSIYSFDVKDMPKIEKELNYRLVFVPANKIHPLLETLQTTAFVSFEE</sequence>
<reference evidence="1 2" key="1">
    <citation type="journal article" date="2017" name="Front. Microbiol.">
        <title>Genomic Characterization of Dairy Associated Leuconostoc Species and Diversity of Leuconostocs in Undefined Mixed Mesophilic Starter Cultures.</title>
        <authorList>
            <person name="Frantzen C.A."/>
            <person name="Kot W."/>
            <person name="Pedersen T.B."/>
            <person name="Ardo Y.M."/>
            <person name="Broadbent J.R."/>
            <person name="Neve H."/>
            <person name="Hansen L.H."/>
            <person name="Dal Bello F."/>
            <person name="Ostlie H.M."/>
            <person name="Kleppen H.P."/>
            <person name="Vogensen F.K."/>
            <person name="Holo H."/>
        </authorList>
    </citation>
    <scope>NUCLEOTIDE SEQUENCE [LARGE SCALE GENOMIC DNA]</scope>
    <source>
        <strain evidence="1 2">LMGCF08</strain>
    </source>
</reference>
<organism evidence="1 2">
    <name type="scientific">Leuconostoc pseudomesenteroides</name>
    <dbReference type="NCBI Taxonomy" id="33968"/>
    <lineage>
        <taxon>Bacteria</taxon>
        <taxon>Bacillati</taxon>
        <taxon>Bacillota</taxon>
        <taxon>Bacilli</taxon>
        <taxon>Lactobacillales</taxon>
        <taxon>Lactobacillaceae</taxon>
        <taxon>Leuconostoc</taxon>
    </lineage>
</organism>
<proteinExistence type="predicted"/>
<protein>
    <submittedName>
        <fullName evidence="1">Uncharacterized protein</fullName>
    </submittedName>
</protein>
<evidence type="ECO:0000313" key="1">
    <source>
        <dbReference type="EMBL" id="ORI97224.1"/>
    </source>
</evidence>
<name>A0A1X0VC72_LEUPS</name>
<dbReference type="RefSeq" id="WP_080519260.1">
    <property type="nucleotide sequence ID" value="NZ_MPLS01000037.1"/>
</dbReference>
<dbReference type="AlphaFoldDB" id="A0A1X0VC72"/>
<dbReference type="eggNOG" id="ENOG502ZDPC">
    <property type="taxonomic scope" value="Bacteria"/>
</dbReference>
<accession>A0A1X0VC72</accession>
<dbReference type="EMBL" id="MPLS01000037">
    <property type="protein sequence ID" value="ORI97224.1"/>
    <property type="molecule type" value="Genomic_DNA"/>
</dbReference>
<comment type="caution">
    <text evidence="1">The sequence shown here is derived from an EMBL/GenBank/DDBJ whole genome shotgun (WGS) entry which is preliminary data.</text>
</comment>
<gene>
    <name evidence="1" type="ORF">BMR96_08415</name>
</gene>
<dbReference type="Proteomes" id="UP000192288">
    <property type="component" value="Unassembled WGS sequence"/>
</dbReference>
<evidence type="ECO:0000313" key="2">
    <source>
        <dbReference type="Proteomes" id="UP000192288"/>
    </source>
</evidence>
<dbReference type="STRING" id="33968.BMS77_05710"/>